<comment type="caution">
    <text evidence="1">The sequence shown here is derived from an EMBL/GenBank/DDBJ whole genome shotgun (WGS) entry which is preliminary data.</text>
</comment>
<dbReference type="Proteomes" id="UP001433268">
    <property type="component" value="Unassembled WGS sequence"/>
</dbReference>
<organism evidence="1 2">
    <name type="scientific">Apiospora hydei</name>
    <dbReference type="NCBI Taxonomy" id="1337664"/>
    <lineage>
        <taxon>Eukaryota</taxon>
        <taxon>Fungi</taxon>
        <taxon>Dikarya</taxon>
        <taxon>Ascomycota</taxon>
        <taxon>Pezizomycotina</taxon>
        <taxon>Sordariomycetes</taxon>
        <taxon>Xylariomycetidae</taxon>
        <taxon>Amphisphaeriales</taxon>
        <taxon>Apiosporaceae</taxon>
        <taxon>Apiospora</taxon>
    </lineage>
</organism>
<gene>
    <name evidence="1" type="ORF">PG997_004821</name>
</gene>
<dbReference type="GeneID" id="92042196"/>
<evidence type="ECO:0000313" key="1">
    <source>
        <dbReference type="EMBL" id="KAK8089860.1"/>
    </source>
</evidence>
<proteinExistence type="predicted"/>
<dbReference type="EMBL" id="JAQQWN010000004">
    <property type="protein sequence ID" value="KAK8089860.1"/>
    <property type="molecule type" value="Genomic_DNA"/>
</dbReference>
<keyword evidence="2" id="KW-1185">Reference proteome</keyword>
<name>A0ABR1X3A1_9PEZI</name>
<reference evidence="1 2" key="1">
    <citation type="submission" date="2023-01" db="EMBL/GenBank/DDBJ databases">
        <title>Analysis of 21 Apiospora genomes using comparative genomics revels a genus with tremendous synthesis potential of carbohydrate active enzymes and secondary metabolites.</title>
        <authorList>
            <person name="Sorensen T."/>
        </authorList>
    </citation>
    <scope>NUCLEOTIDE SEQUENCE [LARGE SCALE GENOMIC DNA]</scope>
    <source>
        <strain evidence="1 2">CBS 114990</strain>
    </source>
</reference>
<accession>A0ABR1X3A1</accession>
<dbReference type="RefSeq" id="XP_066672754.1">
    <property type="nucleotide sequence ID" value="XM_066809136.1"/>
</dbReference>
<sequence>MIYPSTAGNGGAGDGTGQAILLTKPGGEVIKPVTKPSSLDVEGLRKMYNAPKKSIGKLLSSKSSQFFNKFKSVKGKDPDAGCVS</sequence>
<evidence type="ECO:0000313" key="2">
    <source>
        <dbReference type="Proteomes" id="UP001433268"/>
    </source>
</evidence>
<protein>
    <submittedName>
        <fullName evidence="1">Uncharacterized protein</fullName>
    </submittedName>
</protein>